<evidence type="ECO:0008006" key="4">
    <source>
        <dbReference type="Google" id="ProtNLM"/>
    </source>
</evidence>
<dbReference type="Proteomes" id="UP001066276">
    <property type="component" value="Chromosome 8"/>
</dbReference>
<evidence type="ECO:0000313" key="2">
    <source>
        <dbReference type="EMBL" id="KAJ1116653.1"/>
    </source>
</evidence>
<sequence length="936" mass="103920">MLILVLVILGSKSMDPYPREELLGLRASAEHGSYPPAAPGFLRSYSKHFVVLSLHGKDMMNSGRLHVETTINMRPDGEQDHLLSYNGQILVFQLSRSKAAESSGYNAMATLRVKRMAFDPGTGQFSQKGSGQYGFKGGDVQIICCSSAVDSRTWMVLPCVLIRKRQKRSTDTKYLLLLLHTPDDFECCLKFQLDYEIVDDVLLCDGPTVLWRRESTLSHISLQTQTVMNALVEFPSVKWSGAYVDEGLVIVGVKNVHLPVDRDGPSLSVSDGVLWGSEFIGYALEKQKLVTTTCLLPNGYSCVVVCMHVFLTEDNDGRPRTNVAAATSKKQLLWFQDGVPMDTCQLPFEEPSRIQLASTGNGDMLFVVFFNPSEACAVWKDSFQVAASWQGVRSVQVDDFVGAGREQILVLFKDSSCSTNLLSAFKITDFGEVNYESGLPVSEGEAATDEGLEIRFRTLQALETRLQAAMASVQELQQHLELKERVLMESCAALMDLSRGREHLLPSALEEGLVSLWDDQEPSRAPSAGVKEVPQQDPGHLVERVWQRVVEDHWVVGVKLVDSADSSLSDVSLSLLMERGFHPVSPVTVCHSDVLKLTKLPSTLPVSARQMEPLAKRVKLGHQSSEALTRHSTARLPSEAPSDWARTVTTVTELSPLLALRNVTCLVLLHARKARHQDGCSESQERLTLPCGRISVRLEDVVSGKHSATLSQDHRTAANISEDLFAFLAIFHKFTFKIHSPACTLSPLNTWLLRNMKCQLIKHYTDYMLYKGTGNSEHVLLKWMLEGPCEGILSVFCRNQSILFQFLHVLIGMLPPSCLVKQLILGTKEDHGNNLAQSLEEEMLTHRRSLTTAINIVEKEFTATSSAEKRSSSFTTSLPKTADAVQQCRDELQSDQKQSRAGEHLVLSGDLYRETVLKMAQVQLNTDLLAQKQSCL</sequence>
<dbReference type="GO" id="GO:0043240">
    <property type="term" value="C:Fanconi anaemia nuclear complex"/>
    <property type="evidence" value="ECO:0007669"/>
    <property type="project" value="InterPro"/>
</dbReference>
<keyword evidence="1" id="KW-0175">Coiled coil</keyword>
<organism evidence="2 3">
    <name type="scientific">Pleurodeles waltl</name>
    <name type="common">Iberian ribbed newt</name>
    <dbReference type="NCBI Taxonomy" id="8319"/>
    <lineage>
        <taxon>Eukaryota</taxon>
        <taxon>Metazoa</taxon>
        <taxon>Chordata</taxon>
        <taxon>Craniata</taxon>
        <taxon>Vertebrata</taxon>
        <taxon>Euteleostomi</taxon>
        <taxon>Amphibia</taxon>
        <taxon>Batrachia</taxon>
        <taxon>Caudata</taxon>
        <taxon>Salamandroidea</taxon>
        <taxon>Salamandridae</taxon>
        <taxon>Pleurodelinae</taxon>
        <taxon>Pleurodeles</taxon>
    </lineage>
</organism>
<feature type="coiled-coil region" evidence="1">
    <location>
        <begin position="459"/>
        <end position="486"/>
    </location>
</feature>
<reference evidence="2" key="1">
    <citation type="journal article" date="2022" name="bioRxiv">
        <title>Sequencing and chromosome-scale assembly of the giantPleurodeles waltlgenome.</title>
        <authorList>
            <person name="Brown T."/>
            <person name="Elewa A."/>
            <person name="Iarovenko S."/>
            <person name="Subramanian E."/>
            <person name="Araus A.J."/>
            <person name="Petzold A."/>
            <person name="Susuki M."/>
            <person name="Suzuki K.-i.T."/>
            <person name="Hayashi T."/>
            <person name="Toyoda A."/>
            <person name="Oliveira C."/>
            <person name="Osipova E."/>
            <person name="Leigh N.D."/>
            <person name="Simon A."/>
            <person name="Yun M.H."/>
        </authorList>
    </citation>
    <scope>NUCLEOTIDE SEQUENCE</scope>
    <source>
        <strain evidence="2">20211129_DDA</strain>
        <tissue evidence="2">Liver</tissue>
    </source>
</reference>
<dbReference type="EMBL" id="JANPWB010000012">
    <property type="protein sequence ID" value="KAJ1116653.1"/>
    <property type="molecule type" value="Genomic_DNA"/>
</dbReference>
<proteinExistence type="predicted"/>
<dbReference type="GO" id="GO:2000042">
    <property type="term" value="P:negative regulation of double-strand break repair via homologous recombination"/>
    <property type="evidence" value="ECO:0007669"/>
    <property type="project" value="TreeGrafter"/>
</dbReference>
<name>A0AAV7NTP8_PLEWA</name>
<dbReference type="GO" id="GO:0036297">
    <property type="term" value="P:interstrand cross-link repair"/>
    <property type="evidence" value="ECO:0007669"/>
    <property type="project" value="InterPro"/>
</dbReference>
<gene>
    <name evidence="2" type="ORF">NDU88_004859</name>
</gene>
<dbReference type="InterPro" id="IPR033333">
    <property type="entry name" value="FANCB"/>
</dbReference>
<dbReference type="GO" id="GO:1905168">
    <property type="term" value="P:positive regulation of double-strand break repair via homologous recombination"/>
    <property type="evidence" value="ECO:0007669"/>
    <property type="project" value="TreeGrafter"/>
</dbReference>
<evidence type="ECO:0000256" key="1">
    <source>
        <dbReference type="SAM" id="Coils"/>
    </source>
</evidence>
<dbReference type="PANTHER" id="PTHR28450:SF1">
    <property type="entry name" value="FANCONI ANEMIA GROUP B PROTEIN"/>
    <property type="match status" value="1"/>
</dbReference>
<accession>A0AAV7NTP8</accession>
<evidence type="ECO:0000313" key="3">
    <source>
        <dbReference type="Proteomes" id="UP001066276"/>
    </source>
</evidence>
<comment type="caution">
    <text evidence="2">The sequence shown here is derived from an EMBL/GenBank/DDBJ whole genome shotgun (WGS) entry which is preliminary data.</text>
</comment>
<keyword evidence="3" id="KW-1185">Reference proteome</keyword>
<dbReference type="AlphaFoldDB" id="A0AAV7NTP8"/>
<protein>
    <recommendedName>
        <fullName evidence="4">Fanconi anemia group B protein</fullName>
    </recommendedName>
</protein>
<dbReference type="GO" id="GO:1990414">
    <property type="term" value="P:replication-born double-strand break repair via sister chromatid exchange"/>
    <property type="evidence" value="ECO:0007669"/>
    <property type="project" value="TreeGrafter"/>
</dbReference>
<dbReference type="PANTHER" id="PTHR28450">
    <property type="entry name" value="FANCONI ANEMIA GROUP B PROTEIN"/>
    <property type="match status" value="1"/>
</dbReference>